<dbReference type="OrthoDB" id="5281164at2759"/>
<dbReference type="EMBL" id="KV744858">
    <property type="protein sequence ID" value="OCK83540.1"/>
    <property type="molecule type" value="Genomic_DNA"/>
</dbReference>
<accession>A0A8E2JI63</accession>
<name>A0A8E2JI63_9PEZI</name>
<reference evidence="1 2" key="1">
    <citation type="journal article" date="2016" name="Nat. Commun.">
        <title>Ectomycorrhizal ecology is imprinted in the genome of the dominant symbiotic fungus Cenococcum geophilum.</title>
        <authorList>
            <consortium name="DOE Joint Genome Institute"/>
            <person name="Peter M."/>
            <person name="Kohler A."/>
            <person name="Ohm R.A."/>
            <person name="Kuo A."/>
            <person name="Krutzmann J."/>
            <person name="Morin E."/>
            <person name="Arend M."/>
            <person name="Barry K.W."/>
            <person name="Binder M."/>
            <person name="Choi C."/>
            <person name="Clum A."/>
            <person name="Copeland A."/>
            <person name="Grisel N."/>
            <person name="Haridas S."/>
            <person name="Kipfer T."/>
            <person name="LaButti K."/>
            <person name="Lindquist E."/>
            <person name="Lipzen A."/>
            <person name="Maire R."/>
            <person name="Meier B."/>
            <person name="Mihaltcheva S."/>
            <person name="Molinier V."/>
            <person name="Murat C."/>
            <person name="Poggeler S."/>
            <person name="Quandt C.A."/>
            <person name="Sperisen C."/>
            <person name="Tritt A."/>
            <person name="Tisserant E."/>
            <person name="Crous P.W."/>
            <person name="Henrissat B."/>
            <person name="Nehls U."/>
            <person name="Egli S."/>
            <person name="Spatafora J.W."/>
            <person name="Grigoriev I.V."/>
            <person name="Martin F.M."/>
        </authorList>
    </citation>
    <scope>NUCLEOTIDE SEQUENCE [LARGE SCALE GENOMIC DNA]</scope>
    <source>
        <strain evidence="1 2">CBS 459.81</strain>
    </source>
</reference>
<evidence type="ECO:0000313" key="1">
    <source>
        <dbReference type="EMBL" id="OCK83540.1"/>
    </source>
</evidence>
<evidence type="ECO:0000313" key="2">
    <source>
        <dbReference type="Proteomes" id="UP000250266"/>
    </source>
</evidence>
<keyword evidence="2" id="KW-1185">Reference proteome</keyword>
<dbReference type="Proteomes" id="UP000250266">
    <property type="component" value="Unassembled WGS sequence"/>
</dbReference>
<gene>
    <name evidence="1" type="ORF">K432DRAFT_290804</name>
</gene>
<proteinExistence type="predicted"/>
<dbReference type="AlphaFoldDB" id="A0A8E2JI63"/>
<sequence>MPSSATPLSLSVHLQLKIIENLALSVIIFLQMSCNYFNGLVKPLTHMEFNSVYGHKRNVDACRDCLRLLPASKFRDNTLNKHKRNGSHKADRRFCAECGINPQ</sequence>
<protein>
    <submittedName>
        <fullName evidence="1">Uncharacterized protein</fullName>
    </submittedName>
</protein>
<organism evidence="1 2">
    <name type="scientific">Lepidopterella palustris CBS 459.81</name>
    <dbReference type="NCBI Taxonomy" id="1314670"/>
    <lineage>
        <taxon>Eukaryota</taxon>
        <taxon>Fungi</taxon>
        <taxon>Dikarya</taxon>
        <taxon>Ascomycota</taxon>
        <taxon>Pezizomycotina</taxon>
        <taxon>Dothideomycetes</taxon>
        <taxon>Pleosporomycetidae</taxon>
        <taxon>Mytilinidiales</taxon>
        <taxon>Argynnaceae</taxon>
        <taxon>Lepidopterella</taxon>
    </lineage>
</organism>